<accession>A0A815M4G1</accession>
<proteinExistence type="predicted"/>
<dbReference type="AlphaFoldDB" id="A0A815M4G1"/>
<keyword evidence="3" id="KW-1185">Reference proteome</keyword>
<comment type="caution">
    <text evidence="2">The sequence shown here is derived from an EMBL/GenBank/DDBJ whole genome shotgun (WGS) entry which is preliminary data.</text>
</comment>
<name>A0A815M4G1_ADIRI</name>
<reference evidence="2" key="1">
    <citation type="submission" date="2021-02" db="EMBL/GenBank/DDBJ databases">
        <authorList>
            <person name="Nowell W R."/>
        </authorList>
    </citation>
    <scope>NUCLEOTIDE SEQUENCE</scope>
</reference>
<evidence type="ECO:0000313" key="1">
    <source>
        <dbReference type="EMBL" id="CAF1085677.1"/>
    </source>
</evidence>
<evidence type="ECO:0000313" key="3">
    <source>
        <dbReference type="Proteomes" id="UP000663828"/>
    </source>
</evidence>
<dbReference type="EMBL" id="CAJNOR010003489">
    <property type="protein sequence ID" value="CAF1419019.1"/>
    <property type="molecule type" value="Genomic_DNA"/>
</dbReference>
<protein>
    <submittedName>
        <fullName evidence="2">Uncharacterized protein</fullName>
    </submittedName>
</protein>
<dbReference type="Proteomes" id="UP000663852">
    <property type="component" value="Unassembled WGS sequence"/>
</dbReference>
<dbReference type="EMBL" id="CAJNOJ010000091">
    <property type="protein sequence ID" value="CAF1085677.1"/>
    <property type="molecule type" value="Genomic_DNA"/>
</dbReference>
<evidence type="ECO:0000313" key="2">
    <source>
        <dbReference type="EMBL" id="CAF1419019.1"/>
    </source>
</evidence>
<sequence length="188" mass="21731">MLKDNDFYNMEDFLTMVRHDRIRINLRDQKHNYNIRISQDDLSSCHSQNEVGRSAVCDSIVRVPYVKFEEHRDRSLSGSRRSNNTLIPPAMTISRYKPTTVPSRLATEWTSLSAFSDDLRLAISENDCSDSGDERLFNSPMNVNNYSPLLAVQHTAQTNTNSLEYIHLDHLYRTSLSNDDDQTMTPQR</sequence>
<organism evidence="2 3">
    <name type="scientific">Adineta ricciae</name>
    <name type="common">Rotifer</name>
    <dbReference type="NCBI Taxonomy" id="249248"/>
    <lineage>
        <taxon>Eukaryota</taxon>
        <taxon>Metazoa</taxon>
        <taxon>Spiralia</taxon>
        <taxon>Gnathifera</taxon>
        <taxon>Rotifera</taxon>
        <taxon>Eurotatoria</taxon>
        <taxon>Bdelloidea</taxon>
        <taxon>Adinetida</taxon>
        <taxon>Adinetidae</taxon>
        <taxon>Adineta</taxon>
    </lineage>
</organism>
<gene>
    <name evidence="1" type="ORF">EDS130_LOCUS19210</name>
    <name evidence="2" type="ORF">XAT740_LOCUS35104</name>
</gene>
<dbReference type="Proteomes" id="UP000663828">
    <property type="component" value="Unassembled WGS sequence"/>
</dbReference>